<keyword evidence="7" id="KW-0002">3D-structure</keyword>
<protein>
    <recommendedName>
        <fullName evidence="5">Glycosyltransferase</fullName>
        <ecNumber evidence="5">2.4.1.-</ecNumber>
    </recommendedName>
</protein>
<feature type="binding site" evidence="7">
    <location>
        <position position="359"/>
    </location>
    <ligand>
        <name>UDP</name>
        <dbReference type="ChEBI" id="CHEBI:58223"/>
    </ligand>
</feature>
<proteinExistence type="evidence at protein level"/>
<dbReference type="Gene3D" id="3.40.50.2000">
    <property type="entry name" value="Glycogen Phosphorylase B"/>
    <property type="match status" value="2"/>
</dbReference>
<dbReference type="CDD" id="cd03784">
    <property type="entry name" value="GT1_Gtf-like"/>
    <property type="match status" value="1"/>
</dbReference>
<reference evidence="7" key="2">
    <citation type="journal article" date="2020" name="Proc. Natl. Acad. Sci. U.S.A.">
        <title>Dissection of the general two-step di-&lt;i&gt;C&lt;/i&gt;-glycosylation pathway for the biosynthesis of (iso)schaftosides in higher plants.</title>
        <authorList>
            <person name="Wang Z.L."/>
            <person name="Gao H.M."/>
            <person name="Wang S."/>
            <person name="Zhang M."/>
            <person name="Chen K."/>
            <person name="Zhang Y.Q."/>
            <person name="Wang H.D."/>
            <person name="Han B.Y."/>
            <person name="Xu L.L."/>
            <person name="Song T.Q."/>
            <person name="Yun C.H."/>
            <person name="Qiao X."/>
            <person name="Ye M."/>
        </authorList>
    </citation>
    <scope>X-RAY CRYSTALLOGRAPHY (3.05 ANGSTROMS) IN COMPLEX WITH UDP</scope>
</reference>
<dbReference type="InterPro" id="IPR050481">
    <property type="entry name" value="UDP-glycosyltransf_plant"/>
</dbReference>
<feature type="binding site" evidence="7">
    <location>
        <position position="358"/>
    </location>
    <ligand>
        <name>UDP</name>
        <dbReference type="ChEBI" id="CHEBI:58223"/>
    </ligand>
</feature>
<evidence type="ECO:0007829" key="7">
    <source>
        <dbReference type="PDB" id="6LG1"/>
    </source>
</evidence>
<organism evidence="6">
    <name type="scientific">Landoltia punctata</name>
    <name type="common">Dotted duckmeat</name>
    <name type="synonym">Spirodela oligorrhiza</name>
    <dbReference type="NCBI Taxonomy" id="50518"/>
    <lineage>
        <taxon>Eukaryota</taxon>
        <taxon>Viridiplantae</taxon>
        <taxon>Streptophyta</taxon>
        <taxon>Embryophyta</taxon>
        <taxon>Tracheophyta</taxon>
        <taxon>Spermatophyta</taxon>
        <taxon>Magnoliopsida</taxon>
        <taxon>Liliopsida</taxon>
        <taxon>Araceae</taxon>
        <taxon>Lemnoideae</taxon>
        <taxon>Landoltia</taxon>
    </lineage>
</organism>
<dbReference type="PANTHER" id="PTHR48048">
    <property type="entry name" value="GLYCOSYLTRANSFERASE"/>
    <property type="match status" value="1"/>
</dbReference>
<dbReference type="EMBL" id="MK894451">
    <property type="protein sequence ID" value="QLF98869.1"/>
    <property type="molecule type" value="mRNA"/>
</dbReference>
<evidence type="ECO:0000256" key="2">
    <source>
        <dbReference type="ARBA" id="ARBA00022676"/>
    </source>
</evidence>
<evidence type="ECO:0000256" key="3">
    <source>
        <dbReference type="ARBA" id="ARBA00022679"/>
    </source>
</evidence>
<dbReference type="SUPFAM" id="SSF53756">
    <property type="entry name" value="UDP-Glycosyltransferase/glycogen phosphorylase"/>
    <property type="match status" value="1"/>
</dbReference>
<comment type="similarity">
    <text evidence="1 4">Belongs to the UDP-glycosyltransferase family.</text>
</comment>
<feature type="binding site" evidence="7">
    <location>
        <position position="384"/>
    </location>
    <ligand>
        <name>UDP</name>
        <dbReference type="ChEBI" id="CHEBI:58223"/>
    </ligand>
</feature>
<keyword evidence="7" id="KW-0547">Nucleotide-binding</keyword>
<evidence type="ECO:0000256" key="4">
    <source>
        <dbReference type="RuleBase" id="RU003718"/>
    </source>
</evidence>
<dbReference type="InterPro" id="IPR002213">
    <property type="entry name" value="UDP_glucos_trans"/>
</dbReference>
<dbReference type="PROSITE" id="PS00375">
    <property type="entry name" value="UDPGT"/>
    <property type="match status" value="1"/>
</dbReference>
<accession>A0A859N8A0</accession>
<feature type="binding site" evidence="7">
    <location>
        <position position="293"/>
    </location>
    <ligand>
        <name>UDP</name>
        <dbReference type="ChEBI" id="CHEBI:58223"/>
    </ligand>
</feature>
<feature type="binding site" evidence="7">
    <location>
        <position position="381"/>
    </location>
    <ligand>
        <name>UDP</name>
        <dbReference type="ChEBI" id="CHEBI:58223"/>
    </ligand>
</feature>
<sequence length="484" mass="51426">MRPGSSERNHPAERPTTILSGSMAPAAVPHVALLPSSGMGHLTPFLRLAAALASHGCVITFITPTPVVSAAEARHVEAFISSSPLFRRLEFPLLPFDVSSVVSDDPFFLQFERISRSARHLGPVLSSVSPPLSALILDVTLTSSILPIAAEISLPAYILFTSSAGMLSLCLSYPEIAASGGVTIKIPGVAEDLAPSSLPQPLRDPRNLFTGQFIENGRAMARADGIIINTWEALEPATLAALQGSKAVSGFPLVIPVGPLLAASDIHTAADDLVIPWLDAQPASSVVFVSFGSRTALSAEQLRELAAGLESSGCRFLWVLKTKKVDREDQEGEKAVDELLGEGFLQRVEWKGKVVSGWVDQRAVLDHPSVGGFVSHCGWNSVTEAALGGMRVLAWPRHGDQRINAMVVEKSGLGKWPSLWTWEGDDEIVRREEIAGRVAELMASPAAAAAAAKVKEEAVRAATAGGSSQRQLEDLVSRFTCSGD</sequence>
<dbReference type="EC" id="2.4.1.-" evidence="5"/>
<evidence type="ECO:0000313" key="6">
    <source>
        <dbReference type="EMBL" id="QLF98869.1"/>
    </source>
</evidence>
<feature type="binding site" evidence="7">
    <location>
        <position position="361"/>
    </location>
    <ligand>
        <name>UDP</name>
        <dbReference type="ChEBI" id="CHEBI:58223"/>
    </ligand>
</feature>
<name>A0A859N8A0_LANPU</name>
<dbReference type="PDB" id="6LG1">
    <property type="method" value="X-ray"/>
    <property type="resolution" value="3.05 A"/>
    <property type="chains" value="A/B=1-484"/>
</dbReference>
<evidence type="ECO:0000256" key="1">
    <source>
        <dbReference type="ARBA" id="ARBA00009995"/>
    </source>
</evidence>
<dbReference type="PANTHER" id="PTHR48048:SF76">
    <property type="entry name" value="UDP-GLYCOSYLTRANSFERASE 708D1-LIKE"/>
    <property type="match status" value="1"/>
</dbReference>
<feature type="binding site" evidence="7">
    <location>
        <position position="294"/>
    </location>
    <ligand>
        <name>UDP</name>
        <dbReference type="ChEBI" id="CHEBI:58223"/>
    </ligand>
</feature>
<dbReference type="SMR" id="A0A859N8A0"/>
<feature type="binding site" evidence="7">
    <location>
        <position position="376"/>
    </location>
    <ligand>
        <name>UDP</name>
        <dbReference type="ChEBI" id="CHEBI:58223"/>
    </ligand>
</feature>
<keyword evidence="2 4" id="KW-0328">Glycosyltransferase</keyword>
<gene>
    <name evidence="6" type="primary">CGTa</name>
</gene>
<dbReference type="AlphaFoldDB" id="A0A859N8A0"/>
<dbReference type="Pfam" id="PF00201">
    <property type="entry name" value="UDPGT"/>
    <property type="match status" value="1"/>
</dbReference>
<reference evidence="6" key="3">
    <citation type="journal article" date="2020" name="Proc. Natl. Acad. Sci. U.S.A.">
        <title>Dissection of the general two-step di-C-glycosylation pathway for the biosynthesis of (iso)schaftosides in higher plants.</title>
        <authorList>
            <person name="Wang Z.-L."/>
            <person name="Gao H.-M."/>
            <person name="Wang S."/>
            <person name="Zhang M."/>
            <person name="Chen K."/>
            <person name="Zhang Y.-Q."/>
            <person name="Wang H.-D."/>
            <person name="Han B.-Y."/>
            <person name="Xu L.-L."/>
            <person name="Song T.-Q."/>
            <person name="Yun C.-H."/>
            <person name="Qiao X."/>
            <person name="Ye M."/>
        </authorList>
    </citation>
    <scope>NUCLEOTIDE SEQUENCE</scope>
</reference>
<keyword evidence="3 4" id="KW-0808">Transferase</keyword>
<evidence type="ECO:0000256" key="5">
    <source>
        <dbReference type="RuleBase" id="RU362057"/>
    </source>
</evidence>
<dbReference type="GO" id="GO:0035251">
    <property type="term" value="F:UDP-glucosyltransferase activity"/>
    <property type="evidence" value="ECO:0007669"/>
    <property type="project" value="InterPro"/>
</dbReference>
<dbReference type="FunFam" id="3.40.50.2000:FF:000056">
    <property type="entry name" value="Glycosyltransferase"/>
    <property type="match status" value="1"/>
</dbReference>
<feature type="binding site" evidence="7">
    <location>
        <position position="380"/>
    </location>
    <ligand>
        <name>UDP</name>
        <dbReference type="ChEBI" id="CHEBI:58223"/>
    </ligand>
</feature>
<reference evidence="6" key="1">
    <citation type="submission" date="2019-05" db="EMBL/GenBank/DDBJ databases">
        <authorList>
            <person name="Wang Z."/>
            <person name="Wang S."/>
            <person name="Gao H."/>
            <person name="Chen K."/>
            <person name="Zhang Y."/>
            <person name="Yun C."/>
            <person name="Qiao X."/>
            <person name="Ye M."/>
        </authorList>
    </citation>
    <scope>NUCLEOTIDE SEQUENCE</scope>
</reference>
<dbReference type="InterPro" id="IPR035595">
    <property type="entry name" value="UDP_glycos_trans_CS"/>
</dbReference>